<organism evidence="10 11">
    <name type="scientific">Kaistia soli DSM 19436</name>
    <dbReference type="NCBI Taxonomy" id="1122133"/>
    <lineage>
        <taxon>Bacteria</taxon>
        <taxon>Pseudomonadati</taxon>
        <taxon>Pseudomonadota</taxon>
        <taxon>Alphaproteobacteria</taxon>
        <taxon>Hyphomicrobiales</taxon>
        <taxon>Kaistiaceae</taxon>
        <taxon>Kaistia</taxon>
    </lineage>
</organism>
<dbReference type="PANTHER" id="PTHR43848">
    <property type="entry name" value="PUTRESCINE TRANSPORT SYSTEM PERMEASE PROTEIN POTI"/>
    <property type="match status" value="1"/>
</dbReference>
<feature type="transmembrane region" description="Helical" evidence="8">
    <location>
        <begin position="246"/>
        <end position="269"/>
    </location>
</feature>
<dbReference type="STRING" id="1122133.SAMN02745157_4579"/>
<protein>
    <submittedName>
        <fullName evidence="10">Spermidine/putrescine transport system permease protein</fullName>
    </submittedName>
</protein>
<dbReference type="RefSeq" id="WP_073057811.1">
    <property type="nucleotide sequence ID" value="NZ_FQUP01000006.1"/>
</dbReference>
<name>A0A1M5LG87_9HYPH</name>
<evidence type="ECO:0000256" key="7">
    <source>
        <dbReference type="ARBA" id="ARBA00023136"/>
    </source>
</evidence>
<keyword evidence="3 8" id="KW-0813">Transport</keyword>
<dbReference type="AlphaFoldDB" id="A0A1M5LG87"/>
<evidence type="ECO:0000256" key="4">
    <source>
        <dbReference type="ARBA" id="ARBA00022475"/>
    </source>
</evidence>
<dbReference type="OrthoDB" id="9782004at2"/>
<evidence type="ECO:0000256" key="6">
    <source>
        <dbReference type="ARBA" id="ARBA00022989"/>
    </source>
</evidence>
<accession>A0A1M5LG87</accession>
<dbReference type="InterPro" id="IPR035906">
    <property type="entry name" value="MetI-like_sf"/>
</dbReference>
<comment type="subcellular location">
    <subcellularLocation>
        <location evidence="1 8">Cell membrane</location>
        <topology evidence="1 8">Multi-pass membrane protein</topology>
    </subcellularLocation>
</comment>
<dbReference type="PANTHER" id="PTHR43848:SF2">
    <property type="entry name" value="PUTRESCINE TRANSPORT SYSTEM PERMEASE PROTEIN POTI"/>
    <property type="match status" value="1"/>
</dbReference>
<proteinExistence type="inferred from homology"/>
<evidence type="ECO:0000256" key="8">
    <source>
        <dbReference type="RuleBase" id="RU363032"/>
    </source>
</evidence>
<dbReference type="InterPro" id="IPR000515">
    <property type="entry name" value="MetI-like"/>
</dbReference>
<keyword evidence="4" id="KW-1003">Cell membrane</keyword>
<dbReference type="GO" id="GO:0005886">
    <property type="term" value="C:plasma membrane"/>
    <property type="evidence" value="ECO:0007669"/>
    <property type="project" value="UniProtKB-SubCell"/>
</dbReference>
<feature type="transmembrane region" description="Helical" evidence="8">
    <location>
        <begin position="80"/>
        <end position="100"/>
    </location>
</feature>
<dbReference type="PROSITE" id="PS50928">
    <property type="entry name" value="ABC_TM1"/>
    <property type="match status" value="1"/>
</dbReference>
<dbReference type="Pfam" id="PF00528">
    <property type="entry name" value="BPD_transp_1"/>
    <property type="match status" value="1"/>
</dbReference>
<sequence length="281" mass="30290">MSTEGARIGDWRSRIPDAALFVWYAVAVFFLFAPIVAAIIYSFNMGVVNKQTATWTGWTLHWYPAAWYDLSLRRSVEQSFVVAFWTALVSVGVGAALGYAMVRHPAAAVRRLLAGLTYVLLIVPESVIGVSLLLFYAVTRIPLSTATLVAGITPLTIAVVALIMRARVLTLDRRIEEAAADLGSSRLTTIRLIILPQVAPALLAGAVMAYTFAFDNLVVSAFLTTPQVNTLPVYLYGSLQYGPSPAVYAAASAVFVFTLVMLGIAGLIYRSSRRPPAAADA</sequence>
<dbReference type="InterPro" id="IPR051789">
    <property type="entry name" value="Bact_Polyamine_Transport"/>
</dbReference>
<evidence type="ECO:0000256" key="3">
    <source>
        <dbReference type="ARBA" id="ARBA00022448"/>
    </source>
</evidence>
<keyword evidence="11" id="KW-1185">Reference proteome</keyword>
<evidence type="ECO:0000256" key="1">
    <source>
        <dbReference type="ARBA" id="ARBA00004651"/>
    </source>
</evidence>
<keyword evidence="7 8" id="KW-0472">Membrane</keyword>
<dbReference type="EMBL" id="FQUP01000006">
    <property type="protein sequence ID" value="SHG63679.1"/>
    <property type="molecule type" value="Genomic_DNA"/>
</dbReference>
<evidence type="ECO:0000256" key="5">
    <source>
        <dbReference type="ARBA" id="ARBA00022692"/>
    </source>
</evidence>
<evidence type="ECO:0000313" key="10">
    <source>
        <dbReference type="EMBL" id="SHG63679.1"/>
    </source>
</evidence>
<reference evidence="10 11" key="1">
    <citation type="submission" date="2016-11" db="EMBL/GenBank/DDBJ databases">
        <authorList>
            <person name="Jaros S."/>
            <person name="Januszkiewicz K."/>
            <person name="Wedrychowicz H."/>
        </authorList>
    </citation>
    <scope>NUCLEOTIDE SEQUENCE [LARGE SCALE GENOMIC DNA]</scope>
    <source>
        <strain evidence="10 11">DSM 19436</strain>
    </source>
</reference>
<comment type="similarity">
    <text evidence="2">Belongs to the binding-protein-dependent transport system permease family. CysTW subfamily.</text>
</comment>
<dbReference type="Gene3D" id="1.10.3720.10">
    <property type="entry name" value="MetI-like"/>
    <property type="match status" value="1"/>
</dbReference>
<keyword evidence="5 8" id="KW-0812">Transmembrane</keyword>
<feature type="transmembrane region" description="Helical" evidence="8">
    <location>
        <begin position="192"/>
        <end position="213"/>
    </location>
</feature>
<evidence type="ECO:0000256" key="2">
    <source>
        <dbReference type="ARBA" id="ARBA00007069"/>
    </source>
</evidence>
<evidence type="ECO:0000259" key="9">
    <source>
        <dbReference type="PROSITE" id="PS50928"/>
    </source>
</evidence>
<dbReference type="CDD" id="cd06261">
    <property type="entry name" value="TM_PBP2"/>
    <property type="match status" value="1"/>
</dbReference>
<dbReference type="Proteomes" id="UP000184485">
    <property type="component" value="Unassembled WGS sequence"/>
</dbReference>
<dbReference type="GO" id="GO:0055085">
    <property type="term" value="P:transmembrane transport"/>
    <property type="evidence" value="ECO:0007669"/>
    <property type="project" value="InterPro"/>
</dbReference>
<feature type="domain" description="ABC transmembrane type-1" evidence="9">
    <location>
        <begin position="76"/>
        <end position="269"/>
    </location>
</feature>
<gene>
    <name evidence="10" type="ORF">SAMN02745157_4579</name>
</gene>
<evidence type="ECO:0000313" key="11">
    <source>
        <dbReference type="Proteomes" id="UP000184485"/>
    </source>
</evidence>
<feature type="transmembrane region" description="Helical" evidence="8">
    <location>
        <begin position="143"/>
        <end position="164"/>
    </location>
</feature>
<dbReference type="SUPFAM" id="SSF161098">
    <property type="entry name" value="MetI-like"/>
    <property type="match status" value="1"/>
</dbReference>
<feature type="transmembrane region" description="Helical" evidence="8">
    <location>
        <begin position="112"/>
        <end position="137"/>
    </location>
</feature>
<feature type="transmembrane region" description="Helical" evidence="8">
    <location>
        <begin position="21"/>
        <end position="43"/>
    </location>
</feature>
<keyword evidence="6 8" id="KW-1133">Transmembrane helix</keyword>